<evidence type="ECO:0000313" key="8">
    <source>
        <dbReference type="EMBL" id="OEV13537.1"/>
    </source>
</evidence>
<gene>
    <name evidence="6" type="primary">azoR</name>
    <name evidence="8" type="ORF">AN218_03035</name>
</gene>
<keyword evidence="9" id="KW-1185">Reference proteome</keyword>
<feature type="binding site" evidence="6">
    <location>
        <begin position="97"/>
        <end position="100"/>
    </location>
    <ligand>
        <name>FMN</name>
        <dbReference type="ChEBI" id="CHEBI:58210"/>
    </ligand>
</feature>
<evidence type="ECO:0000256" key="2">
    <source>
        <dbReference type="ARBA" id="ARBA00022643"/>
    </source>
</evidence>
<dbReference type="Proteomes" id="UP000176005">
    <property type="component" value="Unassembled WGS sequence"/>
</dbReference>
<accession>A0A1E7LBF4</accession>
<dbReference type="EMBL" id="LJGW01000059">
    <property type="protein sequence ID" value="OEV13537.1"/>
    <property type="molecule type" value="Genomic_DNA"/>
</dbReference>
<dbReference type="SUPFAM" id="SSF52218">
    <property type="entry name" value="Flavoproteins"/>
    <property type="match status" value="1"/>
</dbReference>
<dbReference type="GO" id="GO:0010181">
    <property type="term" value="F:FMN binding"/>
    <property type="evidence" value="ECO:0007669"/>
    <property type="project" value="UniProtKB-UniRule"/>
</dbReference>
<comment type="cofactor">
    <cofactor evidence="6">
        <name>FMN</name>
        <dbReference type="ChEBI" id="CHEBI:58210"/>
    </cofactor>
    <text evidence="6">Binds 1 FMN per subunit.</text>
</comment>
<sequence>MATLLHLDSSLFPQERSVSRDVAASFRTAWEAEHPDGTVVHRDLAADPLPHLDGVAASAGFAPPETHTPEQAAAYALRDRLARELEEADAVLIGAPMYNFTVPSTLKAWLDQVILQGRTAGSDSPSAAGTPTVVVASRGGGYGPGTPREHWEFVQNYLGKVLGEAMGLELEFVVPELTLAPATPGMESLIELAEVSRAKAHELAEARGKALAARLTAAA</sequence>
<dbReference type="GO" id="GO:0016655">
    <property type="term" value="F:oxidoreductase activity, acting on NAD(P)H, quinone or similar compound as acceptor"/>
    <property type="evidence" value="ECO:0007669"/>
    <property type="project" value="InterPro"/>
</dbReference>
<evidence type="ECO:0000256" key="1">
    <source>
        <dbReference type="ARBA" id="ARBA00022630"/>
    </source>
</evidence>
<evidence type="ECO:0000259" key="7">
    <source>
        <dbReference type="Pfam" id="PF02525"/>
    </source>
</evidence>
<dbReference type="HAMAP" id="MF_01216">
    <property type="entry name" value="Azoreductase_type1"/>
    <property type="match status" value="1"/>
</dbReference>
<dbReference type="EC" id="1.6.5.-" evidence="6"/>
<dbReference type="InterPro" id="IPR023048">
    <property type="entry name" value="NADH:quinone_OxRdtase_FMN_depd"/>
</dbReference>
<dbReference type="GO" id="GO:0009055">
    <property type="term" value="F:electron transfer activity"/>
    <property type="evidence" value="ECO:0007669"/>
    <property type="project" value="UniProtKB-UniRule"/>
</dbReference>
<name>A0A1E7LBF4_9ACTN</name>
<comment type="caution">
    <text evidence="8">The sequence shown here is derived from an EMBL/GenBank/DDBJ whole genome shotgun (WGS) entry which is preliminary data.</text>
</comment>
<dbReference type="Pfam" id="PF02525">
    <property type="entry name" value="Flavodoxin_2"/>
    <property type="match status" value="1"/>
</dbReference>
<protein>
    <recommendedName>
        <fullName evidence="6">FMN dependent NADH:quinone oxidoreductase</fullName>
        <ecNumber evidence="6">1.6.5.-</ecNumber>
    </recommendedName>
    <alternativeName>
        <fullName evidence="6">Azo-dye reductase</fullName>
    </alternativeName>
    <alternativeName>
        <fullName evidence="6">FMN-dependent NADH-azo compound oxidoreductase</fullName>
    </alternativeName>
    <alternativeName>
        <fullName evidence="6">FMN-dependent NADH-azoreductase</fullName>
        <ecNumber evidence="6">1.7.1.17</ecNumber>
    </alternativeName>
</protein>
<organism evidence="8 9">
    <name type="scientific">Streptomyces nanshensis</name>
    <dbReference type="NCBI Taxonomy" id="518642"/>
    <lineage>
        <taxon>Bacteria</taxon>
        <taxon>Bacillati</taxon>
        <taxon>Actinomycetota</taxon>
        <taxon>Actinomycetes</taxon>
        <taxon>Kitasatosporales</taxon>
        <taxon>Streptomycetaceae</taxon>
        <taxon>Streptomyces</taxon>
    </lineage>
</organism>
<keyword evidence="4 6" id="KW-0520">NAD</keyword>
<dbReference type="Gene3D" id="3.40.50.360">
    <property type="match status" value="1"/>
</dbReference>
<feature type="binding site" evidence="6">
    <location>
        <position position="10"/>
    </location>
    <ligand>
        <name>FMN</name>
        <dbReference type="ChEBI" id="CHEBI:58210"/>
    </ligand>
</feature>
<evidence type="ECO:0000256" key="5">
    <source>
        <dbReference type="ARBA" id="ARBA00048542"/>
    </source>
</evidence>
<dbReference type="PANTHER" id="PTHR43741:SF4">
    <property type="entry name" value="FMN-DEPENDENT NADH:QUINONE OXIDOREDUCTASE"/>
    <property type="match status" value="1"/>
</dbReference>
<dbReference type="InterPro" id="IPR050104">
    <property type="entry name" value="FMN-dep_NADH:Q_OxRdtase_AzoR1"/>
</dbReference>
<comment type="function">
    <text evidence="6">Quinone reductase that provides resistance to thiol-specific stress caused by electrophilic quinones.</text>
</comment>
<dbReference type="RefSeq" id="WP_070015046.1">
    <property type="nucleotide sequence ID" value="NZ_LJGW01000059.1"/>
</dbReference>
<feature type="binding site" evidence="6">
    <location>
        <begin position="17"/>
        <end position="19"/>
    </location>
    <ligand>
        <name>FMN</name>
        <dbReference type="ChEBI" id="CHEBI:58210"/>
    </ligand>
</feature>
<dbReference type="PANTHER" id="PTHR43741">
    <property type="entry name" value="FMN-DEPENDENT NADH-AZOREDUCTASE 1"/>
    <property type="match status" value="1"/>
</dbReference>
<comment type="catalytic activity">
    <reaction evidence="6">
        <text>2 a quinone + NADH + H(+) = 2 a 1,4-benzosemiquinone + NAD(+)</text>
        <dbReference type="Rhea" id="RHEA:65952"/>
        <dbReference type="ChEBI" id="CHEBI:15378"/>
        <dbReference type="ChEBI" id="CHEBI:57540"/>
        <dbReference type="ChEBI" id="CHEBI:57945"/>
        <dbReference type="ChEBI" id="CHEBI:132124"/>
        <dbReference type="ChEBI" id="CHEBI:134225"/>
    </reaction>
</comment>
<comment type="catalytic activity">
    <reaction evidence="5">
        <text>N,N-dimethyl-1,4-phenylenediamine + anthranilate + 2 NAD(+) = 2-(4-dimethylaminophenyl)diazenylbenzoate + 2 NADH + 2 H(+)</text>
        <dbReference type="Rhea" id="RHEA:55872"/>
        <dbReference type="ChEBI" id="CHEBI:15378"/>
        <dbReference type="ChEBI" id="CHEBI:15783"/>
        <dbReference type="ChEBI" id="CHEBI:16567"/>
        <dbReference type="ChEBI" id="CHEBI:57540"/>
        <dbReference type="ChEBI" id="CHEBI:57945"/>
        <dbReference type="ChEBI" id="CHEBI:71579"/>
        <dbReference type="EC" id="1.7.1.17"/>
    </reaction>
    <physiologicalReaction direction="right-to-left" evidence="5">
        <dbReference type="Rhea" id="RHEA:55874"/>
    </physiologicalReaction>
</comment>
<keyword evidence="2 6" id="KW-0288">FMN</keyword>
<feature type="domain" description="Flavodoxin-like fold" evidence="7">
    <location>
        <begin position="3"/>
        <end position="163"/>
    </location>
</feature>
<reference evidence="8 9" key="1">
    <citation type="journal article" date="2016" name="Front. Microbiol.">
        <title>Comparative Genomics Analysis of Streptomyces Species Reveals Their Adaptation to the Marine Environment and Their Diversity at the Genomic Level.</title>
        <authorList>
            <person name="Tian X."/>
            <person name="Zhang Z."/>
            <person name="Yang T."/>
            <person name="Chen M."/>
            <person name="Li J."/>
            <person name="Chen F."/>
            <person name="Yang J."/>
            <person name="Li W."/>
            <person name="Zhang B."/>
            <person name="Zhang Z."/>
            <person name="Wu J."/>
            <person name="Zhang C."/>
            <person name="Long L."/>
            <person name="Xiao J."/>
        </authorList>
    </citation>
    <scope>NUCLEOTIDE SEQUENCE [LARGE SCALE GENOMIC DNA]</scope>
    <source>
        <strain evidence="8 9">SCSIO 10429</strain>
    </source>
</reference>
<proteinExistence type="inferred from homology"/>
<comment type="similarity">
    <text evidence="6">Belongs to the azoreductase type 1 family.</text>
</comment>
<dbReference type="InterPro" id="IPR029039">
    <property type="entry name" value="Flavoprotein-like_sf"/>
</dbReference>
<evidence type="ECO:0000313" key="9">
    <source>
        <dbReference type="Proteomes" id="UP000176005"/>
    </source>
</evidence>
<dbReference type="PATRIC" id="fig|518642.10.peg.6728"/>
<keyword evidence="1 6" id="KW-0285">Flavoprotein</keyword>
<dbReference type="GO" id="GO:0016652">
    <property type="term" value="F:oxidoreductase activity, acting on NAD(P)H as acceptor"/>
    <property type="evidence" value="ECO:0007669"/>
    <property type="project" value="UniProtKB-UniRule"/>
</dbReference>
<evidence type="ECO:0000256" key="3">
    <source>
        <dbReference type="ARBA" id="ARBA00023002"/>
    </source>
</evidence>
<feature type="binding site" evidence="6">
    <location>
        <begin position="137"/>
        <end position="140"/>
    </location>
    <ligand>
        <name>FMN</name>
        <dbReference type="ChEBI" id="CHEBI:58210"/>
    </ligand>
</feature>
<dbReference type="InterPro" id="IPR003680">
    <property type="entry name" value="Flavodoxin_fold"/>
</dbReference>
<dbReference type="EC" id="1.7.1.17" evidence="6"/>
<dbReference type="AlphaFoldDB" id="A0A1E7LBF4"/>
<comment type="function">
    <text evidence="6">Also exhibits azoreductase activity. Catalyzes the reductive cleavage of the azo bond in aromatic azo compounds to the corresponding amines.</text>
</comment>
<keyword evidence="3 6" id="KW-0560">Oxidoreductase</keyword>
<evidence type="ECO:0000256" key="6">
    <source>
        <dbReference type="HAMAP-Rule" id="MF_01216"/>
    </source>
</evidence>
<evidence type="ECO:0000256" key="4">
    <source>
        <dbReference type="ARBA" id="ARBA00023027"/>
    </source>
</evidence>
<comment type="subunit">
    <text evidence="6">Homodimer.</text>
</comment>